<protein>
    <submittedName>
        <fullName evidence="1">Uncharacterized protein</fullName>
    </submittedName>
</protein>
<sequence length="77" mass="8833">MPEHDAEKCERFSDNIMLSLFNLEQDSDFRPTRPKIILFSGHSRWRPHSLASNGNGDNWTLSNPILIKAVEKLAILI</sequence>
<accession>A0A1B8R1G7</accession>
<reference evidence="1" key="1">
    <citation type="journal article" date="2015" name="BMC Genomics">
        <title>Transcriptome profiling of a Rhizobium leguminosarum bv. trifolii rosR mutant reveals the role of the transcriptional regulator RosR in motility, synthesis of cell-surface components, and other cellular processes.</title>
        <authorList>
            <person name="Rachwal K."/>
            <person name="Matczynska E."/>
            <person name="Janczarek M."/>
        </authorList>
    </citation>
    <scope>NUCLEOTIDE SEQUENCE</scope>
    <source>
        <strain evidence="1">Rt24.2</strain>
    </source>
</reference>
<dbReference type="EMBL" id="KX492244">
    <property type="protein sequence ID" value="AOO94608.1"/>
    <property type="molecule type" value="Genomic_DNA"/>
</dbReference>
<proteinExistence type="predicted"/>
<organism evidence="1">
    <name type="scientific">Rhizobium leguminosarum bv. trifolii</name>
    <dbReference type="NCBI Taxonomy" id="386"/>
    <lineage>
        <taxon>Bacteria</taxon>
        <taxon>Pseudomonadati</taxon>
        <taxon>Pseudomonadota</taxon>
        <taxon>Alphaproteobacteria</taxon>
        <taxon>Hyphomicrobiales</taxon>
        <taxon>Rhizobiaceae</taxon>
        <taxon>Rhizobium/Agrobacterium group</taxon>
        <taxon>Rhizobium</taxon>
    </lineage>
</organism>
<name>A0A1B8R1G7_RHILT</name>
<evidence type="ECO:0000313" key="1">
    <source>
        <dbReference type="EMBL" id="AOO94608.1"/>
    </source>
</evidence>
<dbReference type="AlphaFoldDB" id="A0A1B8R1G7"/>
<reference evidence="1" key="2">
    <citation type="journal article" date="2016" name="Front. Microbiol.">
        <title>The Regulatory Protein RosR Affects Rhizobium leguminosarum bv. trifolii Protein Profiles, Cell Surface Properties, and Symbiosis with Clover.</title>
        <authorList>
            <person name="Rachwal K."/>
            <person name="Boguszewska A."/>
            <person name="Kopcinska J."/>
            <person name="Karas M."/>
            <person name="Tchorzewski M."/>
            <person name="Janczarek M."/>
        </authorList>
    </citation>
    <scope>NUCLEOTIDE SEQUENCE</scope>
    <source>
        <strain evidence="1">Rt24.2</strain>
    </source>
</reference>